<dbReference type="EMBL" id="BGPR01077513">
    <property type="protein sequence ID" value="GBL66014.1"/>
    <property type="molecule type" value="Genomic_DNA"/>
</dbReference>
<gene>
    <name evidence="4" type="ORF">AVEN_158557_1</name>
    <name evidence="2" type="ORF">AVEN_16473_1</name>
    <name evidence="5" type="ORF">AVEN_172410_1</name>
    <name evidence="3" type="ORF">AVEN_34303_1</name>
</gene>
<evidence type="ECO:0000313" key="6">
    <source>
        <dbReference type="Proteomes" id="UP000499080"/>
    </source>
</evidence>
<evidence type="ECO:0000256" key="1">
    <source>
        <dbReference type="SAM" id="MobiDB-lite"/>
    </source>
</evidence>
<dbReference type="EMBL" id="BGPR01077508">
    <property type="protein sequence ID" value="GBL65993.1"/>
    <property type="molecule type" value="Genomic_DNA"/>
</dbReference>
<dbReference type="EMBL" id="BGPR01077507">
    <property type="protein sequence ID" value="GBL65985.1"/>
    <property type="molecule type" value="Genomic_DNA"/>
</dbReference>
<comment type="caution">
    <text evidence="4">The sequence shown here is derived from an EMBL/GenBank/DDBJ whole genome shotgun (WGS) entry which is preliminary data.</text>
</comment>
<protein>
    <submittedName>
        <fullName evidence="4">Uncharacterized protein</fullName>
    </submittedName>
</protein>
<evidence type="ECO:0000313" key="2">
    <source>
        <dbReference type="EMBL" id="GBL65985.1"/>
    </source>
</evidence>
<feature type="region of interest" description="Disordered" evidence="1">
    <location>
        <begin position="1"/>
        <end position="20"/>
    </location>
</feature>
<dbReference type="EMBL" id="BGPR01077514">
    <property type="protein sequence ID" value="GBL66019.1"/>
    <property type="molecule type" value="Genomic_DNA"/>
</dbReference>
<evidence type="ECO:0000313" key="5">
    <source>
        <dbReference type="EMBL" id="GBL66019.1"/>
    </source>
</evidence>
<evidence type="ECO:0000313" key="4">
    <source>
        <dbReference type="EMBL" id="GBL66014.1"/>
    </source>
</evidence>
<keyword evidence="6" id="KW-1185">Reference proteome</keyword>
<evidence type="ECO:0000313" key="3">
    <source>
        <dbReference type="EMBL" id="GBL65993.1"/>
    </source>
</evidence>
<dbReference type="Proteomes" id="UP000499080">
    <property type="component" value="Unassembled WGS sequence"/>
</dbReference>
<accession>A0A4Y1ZSR6</accession>
<name>A0A4Y1ZSR6_ARAVE</name>
<organism evidence="4 6">
    <name type="scientific">Araneus ventricosus</name>
    <name type="common">Orbweaver spider</name>
    <name type="synonym">Epeira ventricosa</name>
    <dbReference type="NCBI Taxonomy" id="182803"/>
    <lineage>
        <taxon>Eukaryota</taxon>
        <taxon>Metazoa</taxon>
        <taxon>Ecdysozoa</taxon>
        <taxon>Arthropoda</taxon>
        <taxon>Chelicerata</taxon>
        <taxon>Arachnida</taxon>
        <taxon>Araneae</taxon>
        <taxon>Araneomorphae</taxon>
        <taxon>Entelegynae</taxon>
        <taxon>Araneoidea</taxon>
        <taxon>Araneidae</taxon>
        <taxon>Araneus</taxon>
    </lineage>
</organism>
<proteinExistence type="predicted"/>
<sequence length="87" mass="9917">MSLPRWPSGKVSGPGKSQVRNPIPLKIRRLWGMLHVKSYVVFKRRPAGVVRKLREGACRLKCRPRHLTVVQNYEACLKNSPRAASKL</sequence>
<reference evidence="4 6" key="1">
    <citation type="journal article" date="2019" name="Sci. Rep.">
        <title>Orb-weaving spider Araneus ventricosus genome elucidates the spidroin gene catalogue.</title>
        <authorList>
            <person name="Kono N."/>
            <person name="Nakamura H."/>
            <person name="Ohtoshi R."/>
            <person name="Moran D.A.P."/>
            <person name="Shinohara A."/>
            <person name="Yoshida Y."/>
            <person name="Fujiwara M."/>
            <person name="Mori M."/>
            <person name="Tomita M."/>
            <person name="Arakawa K."/>
        </authorList>
    </citation>
    <scope>NUCLEOTIDE SEQUENCE [LARGE SCALE GENOMIC DNA]</scope>
</reference>
<dbReference type="AlphaFoldDB" id="A0A4Y1ZSR6"/>